<dbReference type="RefSeq" id="WP_281044564.1">
    <property type="nucleotide sequence ID" value="NZ_JARYGZ010000001.1"/>
</dbReference>
<feature type="chain" id="PRO_5046272259" evidence="2">
    <location>
        <begin position="24"/>
        <end position="334"/>
    </location>
</feature>
<name>A0ABT6N3E9_9SPHN</name>
<organism evidence="4 5">
    <name type="scientific">Sphingomonas oryzagri</name>
    <dbReference type="NCBI Taxonomy" id="3042314"/>
    <lineage>
        <taxon>Bacteria</taxon>
        <taxon>Pseudomonadati</taxon>
        <taxon>Pseudomonadota</taxon>
        <taxon>Alphaproteobacteria</taxon>
        <taxon>Sphingomonadales</taxon>
        <taxon>Sphingomonadaceae</taxon>
        <taxon>Sphingomonas</taxon>
    </lineage>
</organism>
<proteinExistence type="predicted"/>
<dbReference type="SMART" id="SM00849">
    <property type="entry name" value="Lactamase_B"/>
    <property type="match status" value="1"/>
</dbReference>
<keyword evidence="2" id="KW-0732">Signal</keyword>
<dbReference type="InterPro" id="IPR036866">
    <property type="entry name" value="RibonucZ/Hydroxyglut_hydro"/>
</dbReference>
<evidence type="ECO:0000256" key="1">
    <source>
        <dbReference type="ARBA" id="ARBA00022801"/>
    </source>
</evidence>
<dbReference type="PANTHER" id="PTHR46018">
    <property type="entry name" value="ZINC PHOSPHODIESTERASE ELAC PROTEIN 1"/>
    <property type="match status" value="1"/>
</dbReference>
<keyword evidence="5" id="KW-1185">Reference proteome</keyword>
<accession>A0ABT6N3E9</accession>
<dbReference type="EMBL" id="JARYGZ010000001">
    <property type="protein sequence ID" value="MDH7639289.1"/>
    <property type="molecule type" value="Genomic_DNA"/>
</dbReference>
<evidence type="ECO:0000256" key="2">
    <source>
        <dbReference type="SAM" id="SignalP"/>
    </source>
</evidence>
<dbReference type="InterPro" id="IPR044094">
    <property type="entry name" value="AtsA-like_MBL-fold"/>
</dbReference>
<feature type="domain" description="Metallo-beta-lactamase" evidence="3">
    <location>
        <begin position="52"/>
        <end position="267"/>
    </location>
</feature>
<evidence type="ECO:0000313" key="5">
    <source>
        <dbReference type="Proteomes" id="UP001160625"/>
    </source>
</evidence>
<dbReference type="Pfam" id="PF12706">
    <property type="entry name" value="Lactamase_B_2"/>
    <property type="match status" value="1"/>
</dbReference>
<dbReference type="CDD" id="cd07719">
    <property type="entry name" value="arylsulfatase_AtsA-like_MBL-fold"/>
    <property type="match status" value="1"/>
</dbReference>
<dbReference type="Gene3D" id="3.60.15.10">
    <property type="entry name" value="Ribonuclease Z/Hydroxyacylglutathione hydrolase-like"/>
    <property type="match status" value="1"/>
</dbReference>
<keyword evidence="1" id="KW-0378">Hydrolase</keyword>
<dbReference type="Proteomes" id="UP001160625">
    <property type="component" value="Unassembled WGS sequence"/>
</dbReference>
<dbReference type="InterPro" id="IPR001279">
    <property type="entry name" value="Metallo-B-lactamas"/>
</dbReference>
<evidence type="ECO:0000313" key="4">
    <source>
        <dbReference type="EMBL" id="MDH7639289.1"/>
    </source>
</evidence>
<dbReference type="PANTHER" id="PTHR46018:SF2">
    <property type="entry name" value="ZINC PHOSPHODIESTERASE ELAC PROTEIN 1"/>
    <property type="match status" value="1"/>
</dbReference>
<dbReference type="SUPFAM" id="SSF56281">
    <property type="entry name" value="Metallo-hydrolase/oxidoreductase"/>
    <property type="match status" value="1"/>
</dbReference>
<comment type="caution">
    <text evidence="4">The sequence shown here is derived from an EMBL/GenBank/DDBJ whole genome shotgun (WGS) entry which is preliminary data.</text>
</comment>
<sequence>MIARRGVLALLGAGAAMPFAGFAQWGGRPATKGAQVTLLGTSGGPPPHVDRSQPANLLTVDGRSYLIDAGENCGQQLMRAGTPPSKVDATLLTHLHWDHTLGLDYLMASGWMLGRTAPMPIWGPPGTADFVADVLRSDRIGEDIFRPQAPGRPPLASLYPVHEADVTAPQTLFDDGAVRVSAVANTHFAQIHSPPHDYGLDKSYAYRFDTAYGSVVFTGDTGPSDPVTRFAEGADMLVAEIVDLDSIKASMQAAGSSGSALEVLMQHMETQHLSADALGQMAQEARVKTLVVTHFVTGPHFDPQSLIAPLRRHFAKGDILLGRDLMTIPLGKPA</sequence>
<protein>
    <submittedName>
        <fullName evidence="4">MBL fold metallo-hydrolase</fullName>
    </submittedName>
</protein>
<gene>
    <name evidence="4" type="ORF">QGN17_11160</name>
</gene>
<feature type="signal peptide" evidence="2">
    <location>
        <begin position="1"/>
        <end position="23"/>
    </location>
</feature>
<evidence type="ECO:0000259" key="3">
    <source>
        <dbReference type="SMART" id="SM00849"/>
    </source>
</evidence>
<reference evidence="4" key="1">
    <citation type="submission" date="2023-04" db="EMBL/GenBank/DDBJ databases">
        <title>Sphingomonas sp. MAHUQ-71 isolated from rice field.</title>
        <authorList>
            <person name="Huq M.A."/>
        </authorList>
    </citation>
    <scope>NUCLEOTIDE SEQUENCE</scope>
    <source>
        <strain evidence="4">MAHUQ-71</strain>
    </source>
</reference>